<dbReference type="AlphaFoldDB" id="A0A150ITB3"/>
<evidence type="ECO:0000313" key="1">
    <source>
        <dbReference type="EMBL" id="KYC48203.1"/>
    </source>
</evidence>
<proteinExistence type="predicted"/>
<comment type="caution">
    <text evidence="1">The sequence shown here is derived from an EMBL/GenBank/DDBJ whole genome shotgun (WGS) entry which is preliminary data.</text>
</comment>
<evidence type="ECO:0000313" key="3">
    <source>
        <dbReference type="Proteomes" id="UP000091929"/>
    </source>
</evidence>
<dbReference type="EMBL" id="LNJC01000007">
    <property type="protein sequence ID" value="KYC50858.1"/>
    <property type="molecule type" value="Genomic_DNA"/>
</dbReference>
<dbReference type="Proteomes" id="UP000092403">
    <property type="component" value="Unassembled WGS sequence"/>
</dbReference>
<dbReference type="EMBL" id="LNGF01000009">
    <property type="protein sequence ID" value="KYC48203.1"/>
    <property type="molecule type" value="Genomic_DNA"/>
</dbReference>
<organism evidence="1 3">
    <name type="scientific">Candidatus Methanofastidiosum methylothiophilum</name>
    <dbReference type="NCBI Taxonomy" id="1705564"/>
    <lineage>
        <taxon>Archaea</taxon>
        <taxon>Methanobacteriati</taxon>
        <taxon>Methanobacteriota</taxon>
        <taxon>Stenosarchaea group</taxon>
        <taxon>Candidatus Methanofastidiosia</taxon>
        <taxon>Candidatus Methanofastidiosales</taxon>
        <taxon>Candidatus Methanofastidiosaceae</taxon>
        <taxon>Candidatus Methanofastidiosum</taxon>
    </lineage>
</organism>
<evidence type="ECO:0000313" key="4">
    <source>
        <dbReference type="Proteomes" id="UP000092403"/>
    </source>
</evidence>
<reference evidence="3 4" key="1">
    <citation type="journal article" date="2016" name="ISME J.">
        <title>Chasing the elusive Euryarchaeota class WSA2: genomes reveal a uniquely fastidious methyl-reducing methanogen.</title>
        <authorList>
            <person name="Nobu M.K."/>
            <person name="Narihiro T."/>
            <person name="Kuroda K."/>
            <person name="Mei R."/>
            <person name="Liu W.T."/>
        </authorList>
    </citation>
    <scope>NUCLEOTIDE SEQUENCE [LARGE SCALE GENOMIC DNA]</scope>
    <source>
        <strain evidence="1">B15fssc0709_Meth_Bin003</strain>
        <strain evidence="2">BMIXfssc0709_Meth_Bin006</strain>
    </source>
</reference>
<name>A0A150ITB3_9EURY</name>
<dbReference type="Proteomes" id="UP000091929">
    <property type="component" value="Unassembled WGS sequence"/>
</dbReference>
<gene>
    <name evidence="1" type="ORF">APG11_00564</name>
    <name evidence="2" type="ORF">APG12_00545</name>
</gene>
<protein>
    <submittedName>
        <fullName evidence="1">Uncharacterized protein</fullName>
    </submittedName>
</protein>
<evidence type="ECO:0000313" key="2">
    <source>
        <dbReference type="EMBL" id="KYC50858.1"/>
    </source>
</evidence>
<accession>A0A150ITB3</accession>
<sequence>MKKKAIILIGILLISSIFMISAGANYSQTISQNPCPGGPDQNYANDTFFVFTNVPTRPTGAGTLTIKVRGDYCCYGGPGSYSEAIGVVVEGTSLGAWLPGEDCSYSLITKTFTVTQEQLREWAADGKIEVTLVQGAPLYPEDEGTYSDVNCFCASGYYNYEGGCPAAECGNINIVTLEYEGTAKKSLPMNWIMKKFGLGNKE</sequence>
<accession>A0A150J184</accession>